<dbReference type="SUPFAM" id="SSF46626">
    <property type="entry name" value="Cytochrome c"/>
    <property type="match status" value="1"/>
</dbReference>
<dbReference type="RefSeq" id="WP_115548846.1">
    <property type="nucleotide sequence ID" value="NZ_QRGP01000001.1"/>
</dbReference>
<proteinExistence type="predicted"/>
<feature type="domain" description="Cytochrome c" evidence="8">
    <location>
        <begin position="44"/>
        <end position="144"/>
    </location>
</feature>
<protein>
    <submittedName>
        <fullName evidence="9">Cytochrome c family protein</fullName>
    </submittedName>
</protein>
<dbReference type="AlphaFoldDB" id="A0A371BIX6"/>
<evidence type="ECO:0000256" key="7">
    <source>
        <dbReference type="SAM" id="SignalP"/>
    </source>
</evidence>
<dbReference type="EMBL" id="QRGP01000001">
    <property type="protein sequence ID" value="RDV07301.1"/>
    <property type="molecule type" value="Genomic_DNA"/>
</dbReference>
<keyword evidence="10" id="KW-1185">Reference proteome</keyword>
<keyword evidence="2 6" id="KW-0349">Heme</keyword>
<feature type="signal peptide" evidence="7">
    <location>
        <begin position="1"/>
        <end position="15"/>
    </location>
</feature>
<organism evidence="9 10">
    <name type="scientific">Sphingorhabdus pulchriflava</name>
    <dbReference type="NCBI Taxonomy" id="2292257"/>
    <lineage>
        <taxon>Bacteria</taxon>
        <taxon>Pseudomonadati</taxon>
        <taxon>Pseudomonadota</taxon>
        <taxon>Alphaproteobacteria</taxon>
        <taxon>Sphingomonadales</taxon>
        <taxon>Sphingomonadaceae</taxon>
        <taxon>Sphingorhabdus</taxon>
    </lineage>
</organism>
<evidence type="ECO:0000256" key="5">
    <source>
        <dbReference type="ARBA" id="ARBA00023004"/>
    </source>
</evidence>
<dbReference type="InterPro" id="IPR009056">
    <property type="entry name" value="Cyt_c-like_dom"/>
</dbReference>
<dbReference type="PROSITE" id="PS51257">
    <property type="entry name" value="PROKAR_LIPOPROTEIN"/>
    <property type="match status" value="1"/>
</dbReference>
<dbReference type="GO" id="GO:0009055">
    <property type="term" value="F:electron transfer activity"/>
    <property type="evidence" value="ECO:0007669"/>
    <property type="project" value="InterPro"/>
</dbReference>
<dbReference type="Proteomes" id="UP000263833">
    <property type="component" value="Unassembled WGS sequence"/>
</dbReference>
<dbReference type="GO" id="GO:0046872">
    <property type="term" value="F:metal ion binding"/>
    <property type="evidence" value="ECO:0007669"/>
    <property type="project" value="UniProtKB-KW"/>
</dbReference>
<evidence type="ECO:0000313" key="10">
    <source>
        <dbReference type="Proteomes" id="UP000263833"/>
    </source>
</evidence>
<keyword evidence="5 6" id="KW-0408">Iron</keyword>
<dbReference type="PANTHER" id="PTHR11961">
    <property type="entry name" value="CYTOCHROME C"/>
    <property type="match status" value="1"/>
</dbReference>
<evidence type="ECO:0000256" key="1">
    <source>
        <dbReference type="ARBA" id="ARBA00022448"/>
    </source>
</evidence>
<sequence length="144" mass="14979">MRKFVLIAPALFALAACGGAEQSETPAVDAVTTTETNEAAPAATAEISGEKSFAKCAACHKVEKGAPNGVGPNLHGIVGKAIASVEGFAYSTAMKTKGGNWDEATLDAYLENPRKVVPGTKMAFAGINDAEERKALIAWLKEQK</sequence>
<keyword evidence="1" id="KW-0813">Transport</keyword>
<dbReference type="OrthoDB" id="9805828at2"/>
<name>A0A371BIX6_9SPHN</name>
<comment type="caution">
    <text evidence="9">The sequence shown here is derived from an EMBL/GenBank/DDBJ whole genome shotgun (WGS) entry which is preliminary data.</text>
</comment>
<evidence type="ECO:0000256" key="6">
    <source>
        <dbReference type="PROSITE-ProRule" id="PRU00433"/>
    </source>
</evidence>
<dbReference type="InterPro" id="IPR002327">
    <property type="entry name" value="Cyt_c_1A/1B"/>
</dbReference>
<evidence type="ECO:0000313" key="9">
    <source>
        <dbReference type="EMBL" id="RDV07301.1"/>
    </source>
</evidence>
<evidence type="ECO:0000256" key="2">
    <source>
        <dbReference type="ARBA" id="ARBA00022617"/>
    </source>
</evidence>
<evidence type="ECO:0000256" key="4">
    <source>
        <dbReference type="ARBA" id="ARBA00022982"/>
    </source>
</evidence>
<keyword evidence="7" id="KW-0732">Signal</keyword>
<evidence type="ECO:0000256" key="3">
    <source>
        <dbReference type="ARBA" id="ARBA00022723"/>
    </source>
</evidence>
<accession>A0A371BIX6</accession>
<feature type="chain" id="PRO_5017001815" evidence="7">
    <location>
        <begin position="16"/>
        <end position="144"/>
    </location>
</feature>
<dbReference type="InterPro" id="IPR036909">
    <property type="entry name" value="Cyt_c-like_dom_sf"/>
</dbReference>
<dbReference type="Pfam" id="PF00034">
    <property type="entry name" value="Cytochrom_C"/>
    <property type="match status" value="1"/>
</dbReference>
<keyword evidence="3 6" id="KW-0479">Metal-binding</keyword>
<evidence type="ECO:0000259" key="8">
    <source>
        <dbReference type="PROSITE" id="PS51007"/>
    </source>
</evidence>
<dbReference type="Gene3D" id="1.10.760.10">
    <property type="entry name" value="Cytochrome c-like domain"/>
    <property type="match status" value="1"/>
</dbReference>
<dbReference type="PRINTS" id="PR00604">
    <property type="entry name" value="CYTCHRMECIAB"/>
</dbReference>
<dbReference type="PROSITE" id="PS51007">
    <property type="entry name" value="CYTC"/>
    <property type="match status" value="1"/>
</dbReference>
<reference evidence="10" key="1">
    <citation type="submission" date="2018-08" db="EMBL/GenBank/DDBJ databases">
        <authorList>
            <person name="Kim S.-J."/>
            <person name="Jung G.-Y."/>
        </authorList>
    </citation>
    <scope>NUCLEOTIDE SEQUENCE [LARGE SCALE GENOMIC DNA]</scope>
    <source>
        <strain evidence="10">GY_G</strain>
    </source>
</reference>
<dbReference type="GO" id="GO:0020037">
    <property type="term" value="F:heme binding"/>
    <property type="evidence" value="ECO:0007669"/>
    <property type="project" value="InterPro"/>
</dbReference>
<keyword evidence="4" id="KW-0249">Electron transport</keyword>
<gene>
    <name evidence="9" type="ORF">DXH95_08040</name>
</gene>